<evidence type="ECO:0000256" key="12">
    <source>
        <dbReference type="ARBA" id="ARBA00047589"/>
    </source>
</evidence>
<evidence type="ECO:0000256" key="10">
    <source>
        <dbReference type="ARBA" id="ARBA00030939"/>
    </source>
</evidence>
<comment type="caution">
    <text evidence="14">The sequence shown here is derived from an EMBL/GenBank/DDBJ whole genome shotgun (WGS) entry which is preliminary data.</text>
</comment>
<proteinExistence type="inferred from homology"/>
<evidence type="ECO:0000313" key="15">
    <source>
        <dbReference type="Proteomes" id="UP001310386"/>
    </source>
</evidence>
<dbReference type="Proteomes" id="UP001310386">
    <property type="component" value="Unassembled WGS sequence"/>
</dbReference>
<evidence type="ECO:0000313" key="14">
    <source>
        <dbReference type="EMBL" id="MEB3101606.1"/>
    </source>
</evidence>
<evidence type="ECO:0000256" key="9">
    <source>
        <dbReference type="ARBA" id="ARBA00030044"/>
    </source>
</evidence>
<protein>
    <recommendedName>
        <fullName evidence="4">Phosphate propanoyltransferase</fullName>
        <ecNumber evidence="3">2.3.1.222</ecNumber>
    </recommendedName>
    <alternativeName>
        <fullName evidence="10">Phosphate acyltransferase PduL</fullName>
    </alternativeName>
    <alternativeName>
        <fullName evidence="9">Phosphotransacylase PduL</fullName>
    </alternativeName>
    <alternativeName>
        <fullName evidence="11">Propanediol utilization protein PduL</fullName>
    </alternativeName>
</protein>
<keyword evidence="7" id="KW-0862">Zinc</keyword>
<dbReference type="InterPro" id="IPR008300">
    <property type="entry name" value="PTAC"/>
</dbReference>
<evidence type="ECO:0000256" key="5">
    <source>
        <dbReference type="ARBA" id="ARBA00022679"/>
    </source>
</evidence>
<name>A0ABU5ZGI1_9BACL</name>
<evidence type="ECO:0000256" key="6">
    <source>
        <dbReference type="ARBA" id="ARBA00022723"/>
    </source>
</evidence>
<evidence type="ECO:0000256" key="2">
    <source>
        <dbReference type="ARBA" id="ARBA00007342"/>
    </source>
</evidence>
<keyword evidence="6" id="KW-0479">Metal-binding</keyword>
<comment type="catalytic activity">
    <reaction evidence="12">
        <text>propanoyl-CoA + phosphate = propanoyl phosphate + CoA</text>
        <dbReference type="Rhea" id="RHEA:28046"/>
        <dbReference type="ChEBI" id="CHEBI:43474"/>
        <dbReference type="ChEBI" id="CHEBI:57287"/>
        <dbReference type="ChEBI" id="CHEBI:57392"/>
        <dbReference type="ChEBI" id="CHEBI:58933"/>
        <dbReference type="EC" id="2.3.1.222"/>
    </reaction>
</comment>
<evidence type="ECO:0000256" key="8">
    <source>
        <dbReference type="ARBA" id="ARBA00023315"/>
    </source>
</evidence>
<dbReference type="Pfam" id="PF06130">
    <property type="entry name" value="PTAC"/>
    <property type="match status" value="1"/>
</dbReference>
<evidence type="ECO:0000256" key="11">
    <source>
        <dbReference type="ARBA" id="ARBA00033077"/>
    </source>
</evidence>
<dbReference type="EMBL" id="JAYJLD010000009">
    <property type="protein sequence ID" value="MEB3101606.1"/>
    <property type="molecule type" value="Genomic_DNA"/>
</dbReference>
<comment type="cofactor">
    <cofactor evidence="1">
        <name>Zn(2+)</name>
        <dbReference type="ChEBI" id="CHEBI:29105"/>
    </cofactor>
</comment>
<evidence type="ECO:0000256" key="13">
    <source>
        <dbReference type="SAM" id="MobiDB-lite"/>
    </source>
</evidence>
<reference evidence="14" key="1">
    <citation type="submission" date="2023-12" db="EMBL/GenBank/DDBJ databases">
        <title>Fervidustalea candida gen. nov., sp. nov., a novel member of the family Paenibacillaceae isolated from a geothermal area.</title>
        <authorList>
            <person name="Li W.-J."/>
            <person name="Jiao J.-Y."/>
            <person name="Chen Y."/>
        </authorList>
    </citation>
    <scope>NUCLEOTIDE SEQUENCE</scope>
    <source>
        <strain evidence="14">SYSU GA230002</strain>
    </source>
</reference>
<dbReference type="RefSeq" id="WP_371753727.1">
    <property type="nucleotide sequence ID" value="NZ_JAYJLD010000009.1"/>
</dbReference>
<gene>
    <name evidence="14" type="ORF">VF724_08015</name>
</gene>
<evidence type="ECO:0000256" key="1">
    <source>
        <dbReference type="ARBA" id="ARBA00001947"/>
    </source>
</evidence>
<keyword evidence="8" id="KW-0012">Acyltransferase</keyword>
<comment type="similarity">
    <text evidence="2">Belongs to the PduL family.</text>
</comment>
<organism evidence="14 15">
    <name type="scientific">Ferviditalea candida</name>
    <dbReference type="NCBI Taxonomy" id="3108399"/>
    <lineage>
        <taxon>Bacteria</taxon>
        <taxon>Bacillati</taxon>
        <taxon>Bacillota</taxon>
        <taxon>Bacilli</taxon>
        <taxon>Bacillales</taxon>
        <taxon>Paenibacillaceae</taxon>
        <taxon>Ferviditalea</taxon>
    </lineage>
</organism>
<accession>A0ABU5ZGI1</accession>
<feature type="region of interest" description="Disordered" evidence="13">
    <location>
        <begin position="46"/>
        <end position="69"/>
    </location>
</feature>
<dbReference type="EC" id="2.3.1.222" evidence="3"/>
<keyword evidence="15" id="KW-1185">Reference proteome</keyword>
<evidence type="ECO:0000256" key="3">
    <source>
        <dbReference type="ARBA" id="ARBA00012206"/>
    </source>
</evidence>
<evidence type="ECO:0000256" key="7">
    <source>
        <dbReference type="ARBA" id="ARBA00022833"/>
    </source>
</evidence>
<dbReference type="NCBIfam" id="NF011652">
    <property type="entry name" value="PRK15070.1"/>
    <property type="match status" value="1"/>
</dbReference>
<dbReference type="PANTHER" id="PTHR39453">
    <property type="entry name" value="PHOSPHATE PROPANOYLTRANSFERASE"/>
    <property type="match status" value="1"/>
</dbReference>
<sequence>MTLVTETMLRAMLAKGIPNPYSIMRNDKLTPAAKDFLNSRGIRLSVQQQGDSAEDRNGDSGSPRIPRIPVGVSNRHVHLSPEDVERLFGKGYALSPWRELSQKGQYAAEEKVSLFGPKGALHGVRVLGPARGQTQVEISRTDGFLLGIHAPVRLSGDLSGTPGMILEGPEGRIALTEGVIVAKNHVHLSPEEARTFGVGGGDRMMLRTLGDRPVMYCDVIVRIHPSFSLDFHVDTDEANAGHLKTGDAVELAGVNGVLLAGGLRGG</sequence>
<evidence type="ECO:0000256" key="4">
    <source>
        <dbReference type="ARBA" id="ARBA00020837"/>
    </source>
</evidence>
<dbReference type="PANTHER" id="PTHR39453:SF1">
    <property type="entry name" value="PHOSPHATE PROPANOYLTRANSFERASE"/>
    <property type="match status" value="1"/>
</dbReference>
<keyword evidence="5" id="KW-0808">Transferase</keyword>